<sequence length="227" mass="25609">MNKYCLALMATTLAVPAVGYERQHGSHEHGAATMQLVIEDDVLQLQIETPAMNILGFEHAPHTAEQRSIVEQATALLNNPENVVSLPAAAQCKMTLASIESSLSEQDDEHEHDKADDHDEDHHDHDEADHDEEHHDHDEEGHDHDEEHHDDHDGEEHAHHDEAGHSDYDLDYQFKCGNIQALQQVDVKLFSHFPLLKELEVQYIVPVEAGFDQGVKHLTAAEPLFKF</sequence>
<evidence type="ECO:0000313" key="3">
    <source>
        <dbReference type="Proteomes" id="UP000283087"/>
    </source>
</evidence>
<comment type="caution">
    <text evidence="2">The sequence shown here is derived from an EMBL/GenBank/DDBJ whole genome shotgun (WGS) entry which is preliminary data.</text>
</comment>
<proteinExistence type="predicted"/>
<dbReference type="OrthoDB" id="7346546at2"/>
<protein>
    <submittedName>
        <fullName evidence="2">DUF2796 domain-containing protein</fullName>
    </submittedName>
</protein>
<feature type="region of interest" description="Disordered" evidence="1">
    <location>
        <begin position="100"/>
        <end position="163"/>
    </location>
</feature>
<reference evidence="2 3" key="1">
    <citation type="submission" date="2018-11" db="EMBL/GenBank/DDBJ databases">
        <title>The draft genome sequence of Amphritea opalescens ANRC-JH13T.</title>
        <authorList>
            <person name="Fang Z."/>
            <person name="Zhang Y."/>
            <person name="Han X."/>
        </authorList>
    </citation>
    <scope>NUCLEOTIDE SEQUENCE [LARGE SCALE GENOMIC DNA]</scope>
    <source>
        <strain evidence="2 3">ANRC-JH13</strain>
    </source>
</reference>
<evidence type="ECO:0000256" key="1">
    <source>
        <dbReference type="SAM" id="MobiDB-lite"/>
    </source>
</evidence>
<dbReference type="InterPro" id="IPR021253">
    <property type="entry name" value="ZrgA-like"/>
</dbReference>
<dbReference type="Pfam" id="PF10986">
    <property type="entry name" value="ZrgA"/>
    <property type="match status" value="1"/>
</dbReference>
<accession>A0A430KM18</accession>
<evidence type="ECO:0000313" key="2">
    <source>
        <dbReference type="EMBL" id="RTE64520.1"/>
    </source>
</evidence>
<dbReference type="AlphaFoldDB" id="A0A430KM18"/>
<gene>
    <name evidence="2" type="ORF">EH243_17010</name>
</gene>
<name>A0A430KM18_9GAMM</name>
<feature type="compositionally biased region" description="Basic and acidic residues" evidence="1">
    <location>
        <begin position="109"/>
        <end position="163"/>
    </location>
</feature>
<organism evidence="2 3">
    <name type="scientific">Amphritea opalescens</name>
    <dbReference type="NCBI Taxonomy" id="2490544"/>
    <lineage>
        <taxon>Bacteria</taxon>
        <taxon>Pseudomonadati</taxon>
        <taxon>Pseudomonadota</taxon>
        <taxon>Gammaproteobacteria</taxon>
        <taxon>Oceanospirillales</taxon>
        <taxon>Oceanospirillaceae</taxon>
        <taxon>Amphritea</taxon>
    </lineage>
</organism>
<keyword evidence="3" id="KW-1185">Reference proteome</keyword>
<dbReference type="RefSeq" id="WP_126159856.1">
    <property type="nucleotide sequence ID" value="NZ_RQXW01000021.1"/>
</dbReference>
<dbReference type="Proteomes" id="UP000283087">
    <property type="component" value="Unassembled WGS sequence"/>
</dbReference>
<dbReference type="EMBL" id="RQXW01000021">
    <property type="protein sequence ID" value="RTE64520.1"/>
    <property type="molecule type" value="Genomic_DNA"/>
</dbReference>